<organism evidence="2 3">
    <name type="scientific">Sediminitomix flava</name>
    <dbReference type="NCBI Taxonomy" id="379075"/>
    <lineage>
        <taxon>Bacteria</taxon>
        <taxon>Pseudomonadati</taxon>
        <taxon>Bacteroidota</taxon>
        <taxon>Cytophagia</taxon>
        <taxon>Cytophagales</taxon>
        <taxon>Flammeovirgaceae</taxon>
        <taxon>Sediminitomix</taxon>
    </lineage>
</organism>
<comment type="caution">
    <text evidence="2">The sequence shown here is derived from an EMBL/GenBank/DDBJ whole genome shotgun (WGS) entry which is preliminary data.</text>
</comment>
<dbReference type="EMBL" id="QGDO01000003">
    <property type="protein sequence ID" value="PWJ42330.1"/>
    <property type="molecule type" value="Genomic_DNA"/>
</dbReference>
<dbReference type="SUPFAM" id="SSF56300">
    <property type="entry name" value="Metallo-dependent phosphatases"/>
    <property type="match status" value="1"/>
</dbReference>
<dbReference type="Gene3D" id="3.60.21.10">
    <property type="match status" value="1"/>
</dbReference>
<protein>
    <submittedName>
        <fullName evidence="2">Calcineurin-like phosphoesterase family protein</fullName>
    </submittedName>
</protein>
<dbReference type="PANTHER" id="PTHR43143:SF1">
    <property type="entry name" value="SERINE_THREONINE-PROTEIN PHOSPHATASE CPPED1"/>
    <property type="match status" value="1"/>
</dbReference>
<feature type="domain" description="Calcineurin-like phosphoesterase" evidence="1">
    <location>
        <begin position="64"/>
        <end position="235"/>
    </location>
</feature>
<name>A0A315ZAG1_SEDFL</name>
<dbReference type="GO" id="GO:0016787">
    <property type="term" value="F:hydrolase activity"/>
    <property type="evidence" value="ECO:0007669"/>
    <property type="project" value="InterPro"/>
</dbReference>
<dbReference type="Pfam" id="PF00149">
    <property type="entry name" value="Metallophos"/>
    <property type="match status" value="1"/>
</dbReference>
<evidence type="ECO:0000313" key="2">
    <source>
        <dbReference type="EMBL" id="PWJ42330.1"/>
    </source>
</evidence>
<dbReference type="OrthoDB" id="5464520at2"/>
<gene>
    <name evidence="2" type="ORF">BC781_103582</name>
</gene>
<evidence type="ECO:0000259" key="1">
    <source>
        <dbReference type="Pfam" id="PF00149"/>
    </source>
</evidence>
<dbReference type="Proteomes" id="UP000245535">
    <property type="component" value="Unassembled WGS sequence"/>
</dbReference>
<sequence>MKKINHSRLAISLTRTVVCTCLLASCNLYEFTPFDIDFEEDEKNIHQKNKMLLSDFSPKNDSIQFIFLTDNQNSFDELDDVVKDISARDDIPFAILGGDITEFGLPEEYRVGLEFFKKMRIPFFSTIGNHDLLGTGIDAFEEMYGPLNDSFTLDSVKFIFYNTNSREFQYDFSVPDIVWLENELQENDSVKASIIFSHVGIKPTDNSIDLRLFPKLDSIISNTPNVLANIHGHGHETEITFPYTNKDIPSIQIDDVIDKNYSIFTISSNLELTWEIIEVE</sequence>
<dbReference type="AlphaFoldDB" id="A0A315ZAG1"/>
<reference evidence="2 3" key="1">
    <citation type="submission" date="2018-03" db="EMBL/GenBank/DDBJ databases">
        <title>Genomic Encyclopedia of Archaeal and Bacterial Type Strains, Phase II (KMG-II): from individual species to whole genera.</title>
        <authorList>
            <person name="Goeker M."/>
        </authorList>
    </citation>
    <scope>NUCLEOTIDE SEQUENCE [LARGE SCALE GENOMIC DNA]</scope>
    <source>
        <strain evidence="2 3">DSM 28229</strain>
    </source>
</reference>
<evidence type="ECO:0000313" key="3">
    <source>
        <dbReference type="Proteomes" id="UP000245535"/>
    </source>
</evidence>
<dbReference type="PROSITE" id="PS51257">
    <property type="entry name" value="PROKAR_LIPOPROTEIN"/>
    <property type="match status" value="1"/>
</dbReference>
<accession>A0A315ZAG1</accession>
<keyword evidence="3" id="KW-1185">Reference proteome</keyword>
<dbReference type="InterPro" id="IPR004843">
    <property type="entry name" value="Calcineurin-like_PHP"/>
</dbReference>
<dbReference type="RefSeq" id="WP_109619188.1">
    <property type="nucleotide sequence ID" value="NZ_QGDO01000003.1"/>
</dbReference>
<dbReference type="PANTHER" id="PTHR43143">
    <property type="entry name" value="METALLOPHOSPHOESTERASE, CALCINEURIN SUPERFAMILY"/>
    <property type="match status" value="1"/>
</dbReference>
<dbReference type="InterPro" id="IPR029052">
    <property type="entry name" value="Metallo-depent_PP-like"/>
</dbReference>
<dbReference type="InterPro" id="IPR051918">
    <property type="entry name" value="STPP_CPPED1"/>
</dbReference>
<proteinExistence type="predicted"/>